<sequence length="119" mass="12896">MTAVLSIETTRPAEAVADGSASAVAGFVGELVFDVLAGRRALHEVREHLMPQVAGLLFTTRLHAAQSPDYRLRSVHACLVTDCAVEACMIVGTHYRVRALVLRLEQDSGHWVCTLLSLV</sequence>
<organism evidence="1 2">
    <name type="scientific">Saccharopolyspora shandongensis</name>
    <dbReference type="NCBI Taxonomy" id="418495"/>
    <lineage>
        <taxon>Bacteria</taxon>
        <taxon>Bacillati</taxon>
        <taxon>Actinomycetota</taxon>
        <taxon>Actinomycetes</taxon>
        <taxon>Pseudonocardiales</taxon>
        <taxon>Pseudonocardiaceae</taxon>
        <taxon>Saccharopolyspora</taxon>
    </lineage>
</organism>
<reference evidence="2" key="1">
    <citation type="submission" date="2016-10" db="EMBL/GenBank/DDBJ databases">
        <authorList>
            <person name="Varghese N."/>
            <person name="Submissions S."/>
        </authorList>
    </citation>
    <scope>NUCLEOTIDE SEQUENCE [LARGE SCALE GENOMIC DNA]</scope>
    <source>
        <strain evidence="2">CGMCC 4.3530</strain>
    </source>
</reference>
<gene>
    <name evidence="1" type="ORF">SAMN05216215_1016152</name>
</gene>
<evidence type="ECO:0000313" key="1">
    <source>
        <dbReference type="EMBL" id="SDX88140.1"/>
    </source>
</evidence>
<dbReference type="RefSeq" id="WP_093267140.1">
    <property type="nucleotide sequence ID" value="NZ_FNOK01000016.1"/>
</dbReference>
<evidence type="ECO:0000313" key="2">
    <source>
        <dbReference type="Proteomes" id="UP000199529"/>
    </source>
</evidence>
<dbReference type="AlphaFoldDB" id="A0A1H3FB47"/>
<keyword evidence="2" id="KW-1185">Reference proteome</keyword>
<dbReference type="Proteomes" id="UP000199529">
    <property type="component" value="Unassembled WGS sequence"/>
</dbReference>
<dbReference type="EMBL" id="FNOK01000016">
    <property type="protein sequence ID" value="SDX88140.1"/>
    <property type="molecule type" value="Genomic_DNA"/>
</dbReference>
<proteinExistence type="predicted"/>
<protein>
    <recommendedName>
        <fullName evidence="3">SnoaL-like domain-containing protein</fullName>
    </recommendedName>
</protein>
<evidence type="ECO:0008006" key="3">
    <source>
        <dbReference type="Google" id="ProtNLM"/>
    </source>
</evidence>
<dbReference type="OrthoDB" id="3266345at2"/>
<dbReference type="Pfam" id="PF20060">
    <property type="entry name" value="DUF6459"/>
    <property type="match status" value="1"/>
</dbReference>
<name>A0A1H3FB47_9PSEU</name>
<dbReference type="InterPro" id="IPR045596">
    <property type="entry name" value="DUF6459"/>
</dbReference>
<accession>A0A1H3FB47</accession>